<keyword evidence="3" id="KW-1185">Reference proteome</keyword>
<reference evidence="2" key="1">
    <citation type="journal article" date="2023" name="Science">
        <title>Genome structures resolve the early diversification of teleost fishes.</title>
        <authorList>
            <person name="Parey E."/>
            <person name="Louis A."/>
            <person name="Montfort J."/>
            <person name="Bouchez O."/>
            <person name="Roques C."/>
            <person name="Iampietro C."/>
            <person name="Lluch J."/>
            <person name="Castinel A."/>
            <person name="Donnadieu C."/>
            <person name="Desvignes T."/>
            <person name="Floi Bucao C."/>
            <person name="Jouanno E."/>
            <person name="Wen M."/>
            <person name="Mejri S."/>
            <person name="Dirks R."/>
            <person name="Jansen H."/>
            <person name="Henkel C."/>
            <person name="Chen W.J."/>
            <person name="Zahm M."/>
            <person name="Cabau C."/>
            <person name="Klopp C."/>
            <person name="Thompson A.W."/>
            <person name="Robinson-Rechavi M."/>
            <person name="Braasch I."/>
            <person name="Lecointre G."/>
            <person name="Bobe J."/>
            <person name="Postlethwait J.H."/>
            <person name="Berthelot C."/>
            <person name="Roest Crollius H."/>
            <person name="Guiguen Y."/>
        </authorList>
    </citation>
    <scope>NUCLEOTIDE SEQUENCE</scope>
    <source>
        <strain evidence="2">NC1722</strain>
    </source>
</reference>
<proteinExistence type="predicted"/>
<feature type="region of interest" description="Disordered" evidence="1">
    <location>
        <begin position="42"/>
        <end position="71"/>
    </location>
</feature>
<evidence type="ECO:0000313" key="2">
    <source>
        <dbReference type="EMBL" id="KAJ8386530.1"/>
    </source>
</evidence>
<evidence type="ECO:0000313" key="3">
    <source>
        <dbReference type="Proteomes" id="UP001221898"/>
    </source>
</evidence>
<sequence length="71" mass="7842">MNITLAVTNPLLSLALSPPTLVLERGRRACWFLTSQFRPRKPGPGTVELRSSPRTHHRAGHAHAVSAYDVK</sequence>
<protein>
    <submittedName>
        <fullName evidence="2">Uncharacterized protein</fullName>
    </submittedName>
</protein>
<name>A0AAD7RLZ4_9TELE</name>
<organism evidence="2 3">
    <name type="scientific">Aldrovandia affinis</name>
    <dbReference type="NCBI Taxonomy" id="143900"/>
    <lineage>
        <taxon>Eukaryota</taxon>
        <taxon>Metazoa</taxon>
        <taxon>Chordata</taxon>
        <taxon>Craniata</taxon>
        <taxon>Vertebrata</taxon>
        <taxon>Euteleostomi</taxon>
        <taxon>Actinopterygii</taxon>
        <taxon>Neopterygii</taxon>
        <taxon>Teleostei</taxon>
        <taxon>Notacanthiformes</taxon>
        <taxon>Halosauridae</taxon>
        <taxon>Aldrovandia</taxon>
    </lineage>
</organism>
<comment type="caution">
    <text evidence="2">The sequence shown here is derived from an EMBL/GenBank/DDBJ whole genome shotgun (WGS) entry which is preliminary data.</text>
</comment>
<gene>
    <name evidence="2" type="ORF">AAFF_G00170000</name>
</gene>
<dbReference type="EMBL" id="JAINUG010000227">
    <property type="protein sequence ID" value="KAJ8386530.1"/>
    <property type="molecule type" value="Genomic_DNA"/>
</dbReference>
<accession>A0AAD7RLZ4</accession>
<dbReference type="Proteomes" id="UP001221898">
    <property type="component" value="Unassembled WGS sequence"/>
</dbReference>
<evidence type="ECO:0000256" key="1">
    <source>
        <dbReference type="SAM" id="MobiDB-lite"/>
    </source>
</evidence>
<dbReference type="AlphaFoldDB" id="A0AAD7RLZ4"/>